<dbReference type="PROSITE" id="PS50937">
    <property type="entry name" value="HTH_MERR_2"/>
    <property type="match status" value="1"/>
</dbReference>
<name>A0A852SQC2_9MICO</name>
<accession>A0A852SQC2</accession>
<dbReference type="PRINTS" id="PR00040">
    <property type="entry name" value="HTHMERR"/>
</dbReference>
<dbReference type="PANTHER" id="PTHR30204:SF97">
    <property type="entry name" value="MERR FAMILY REGULATORY PROTEIN"/>
    <property type="match status" value="1"/>
</dbReference>
<feature type="domain" description="HTH merR-type" evidence="2">
    <location>
        <begin position="10"/>
        <end position="78"/>
    </location>
</feature>
<keyword evidence="1 3" id="KW-0238">DNA-binding</keyword>
<dbReference type="SUPFAM" id="SSF46955">
    <property type="entry name" value="Putative DNA-binding domain"/>
    <property type="match status" value="1"/>
</dbReference>
<dbReference type="SMART" id="SM00422">
    <property type="entry name" value="HTH_MERR"/>
    <property type="match status" value="1"/>
</dbReference>
<dbReference type="Pfam" id="PF13411">
    <property type="entry name" value="MerR_1"/>
    <property type="match status" value="1"/>
</dbReference>
<evidence type="ECO:0000313" key="4">
    <source>
        <dbReference type="Proteomes" id="UP000549913"/>
    </source>
</evidence>
<dbReference type="CDD" id="cd01282">
    <property type="entry name" value="HTH_MerR-like_sg3"/>
    <property type="match status" value="1"/>
</dbReference>
<comment type="caution">
    <text evidence="3">The sequence shown here is derived from an EMBL/GenBank/DDBJ whole genome shotgun (WGS) entry which is preliminary data.</text>
</comment>
<dbReference type="PANTHER" id="PTHR30204">
    <property type="entry name" value="REDOX-CYCLING DRUG-SENSING TRANSCRIPTIONAL ACTIVATOR SOXR"/>
    <property type="match status" value="1"/>
</dbReference>
<dbReference type="RefSeq" id="WP_246306454.1">
    <property type="nucleotide sequence ID" value="NZ_BSEW01000002.1"/>
</dbReference>
<dbReference type="Gene3D" id="1.10.1660.10">
    <property type="match status" value="1"/>
</dbReference>
<evidence type="ECO:0000259" key="2">
    <source>
        <dbReference type="PROSITE" id="PS50937"/>
    </source>
</evidence>
<dbReference type="InterPro" id="IPR047057">
    <property type="entry name" value="MerR_fam"/>
</dbReference>
<gene>
    <name evidence="3" type="ORF">BJ984_002143</name>
</gene>
<dbReference type="GO" id="GO:0003677">
    <property type="term" value="F:DNA binding"/>
    <property type="evidence" value="ECO:0007669"/>
    <property type="project" value="UniProtKB-KW"/>
</dbReference>
<sequence length="146" mass="15913">MVLLDESLVEMRIGELAARAGVSTRALRYYEEQGILHSSRTASGQRVYGSSAVDRVRLIQHLFSAGLASRTIALILPCVDTGHAPPKMLLSLHRERDRISQLMADLEVARGRLDEVISMTENPDEARCEAVRDSAGRTSAILGAAV</sequence>
<dbReference type="EMBL" id="JACCBM010000001">
    <property type="protein sequence ID" value="NYD70985.1"/>
    <property type="molecule type" value="Genomic_DNA"/>
</dbReference>
<organism evidence="3 4">
    <name type="scientific">Herbiconiux flava</name>
    <dbReference type="NCBI Taxonomy" id="881268"/>
    <lineage>
        <taxon>Bacteria</taxon>
        <taxon>Bacillati</taxon>
        <taxon>Actinomycetota</taxon>
        <taxon>Actinomycetes</taxon>
        <taxon>Micrococcales</taxon>
        <taxon>Microbacteriaceae</taxon>
        <taxon>Herbiconiux</taxon>
    </lineage>
</organism>
<dbReference type="AlphaFoldDB" id="A0A852SQC2"/>
<dbReference type="GO" id="GO:0003700">
    <property type="term" value="F:DNA-binding transcription factor activity"/>
    <property type="evidence" value="ECO:0007669"/>
    <property type="project" value="InterPro"/>
</dbReference>
<dbReference type="InterPro" id="IPR009061">
    <property type="entry name" value="DNA-bd_dom_put_sf"/>
</dbReference>
<evidence type="ECO:0000313" key="3">
    <source>
        <dbReference type="EMBL" id="NYD70985.1"/>
    </source>
</evidence>
<evidence type="ECO:0000256" key="1">
    <source>
        <dbReference type="ARBA" id="ARBA00023125"/>
    </source>
</evidence>
<dbReference type="InterPro" id="IPR000551">
    <property type="entry name" value="MerR-type_HTH_dom"/>
</dbReference>
<protein>
    <submittedName>
        <fullName evidence="3">DNA-binding transcriptional MerR regulator</fullName>
    </submittedName>
</protein>
<dbReference type="PROSITE" id="PS00552">
    <property type="entry name" value="HTH_MERR_1"/>
    <property type="match status" value="1"/>
</dbReference>
<proteinExistence type="predicted"/>
<dbReference type="Proteomes" id="UP000549913">
    <property type="component" value="Unassembled WGS sequence"/>
</dbReference>
<reference evidence="3 4" key="1">
    <citation type="submission" date="2020-07" db="EMBL/GenBank/DDBJ databases">
        <title>Sequencing the genomes of 1000 actinobacteria strains.</title>
        <authorList>
            <person name="Klenk H.-P."/>
        </authorList>
    </citation>
    <scope>NUCLEOTIDE SEQUENCE [LARGE SCALE GENOMIC DNA]</scope>
    <source>
        <strain evidence="3 4">DSM 26474</strain>
    </source>
</reference>
<keyword evidence="4" id="KW-1185">Reference proteome</keyword>